<organism evidence="1 2">
    <name type="scientific">Xanthomonas arboricola pv. pruni</name>
    <dbReference type="NCBI Taxonomy" id="69929"/>
    <lineage>
        <taxon>Bacteria</taxon>
        <taxon>Pseudomonadati</taxon>
        <taxon>Pseudomonadota</taxon>
        <taxon>Gammaproteobacteria</taxon>
        <taxon>Lysobacterales</taxon>
        <taxon>Lysobacteraceae</taxon>
        <taxon>Xanthomonas</taxon>
    </lineage>
</organism>
<name>A0ACC6VEL8_9XANT</name>
<proteinExistence type="predicted"/>
<evidence type="ECO:0000313" key="1">
    <source>
        <dbReference type="EMBL" id="MFB8964297.1"/>
    </source>
</evidence>
<accession>A0ACC6VEL8</accession>
<reference evidence="1" key="1">
    <citation type="submission" date="2024-09" db="EMBL/GenBank/DDBJ databases">
        <authorList>
            <person name="Popovic Milovanovic T."/>
            <person name="Greer S."/>
            <person name="Ilicic R."/>
            <person name="Jelusic A."/>
            <person name="Grant M."/>
            <person name="Vicente J."/>
            <person name="Studholme D.J."/>
        </authorList>
    </citation>
    <scope>NUCLEOTIDE SEQUENCE</scope>
    <source>
        <strain evidence="1">Xp320</strain>
    </source>
</reference>
<dbReference type="EMBL" id="JASVYU020000043">
    <property type="protein sequence ID" value="MFB8964297.1"/>
    <property type="molecule type" value="Genomic_DNA"/>
</dbReference>
<evidence type="ECO:0000313" key="2">
    <source>
        <dbReference type="Proteomes" id="UP001169740"/>
    </source>
</evidence>
<sequence>MPVFSCLEVRKVPLRTRIYIDGFNLYYGCLRKTSYKWLDLRTLFEKHILPSILYCPGPGAEPAKMELDSCAIRYFTAPILGRAAKAEDSVASQAQYHAALASFEAISVTKGYYSLTKSSQHLVDGDDPDKDPSECGKVTVWKLEEKQSDVNLALSLYDDAISCPELGQLVVVTNDTDIAPALALIKRKKPDLVIGLVIPTRPDKNKGDLAMEREVNADLSRYANWTRSHIKSQELATSQLPRVVQGRRKAAIKPISWYGRPDLLQAAMTTALPIKPRPGDFFQWAEKANDYMGGLRPIDLLEDEAGAEVVMAYITGYIRDHLPADTALP</sequence>
<comment type="caution">
    <text evidence="1">The sequence shown here is derived from an EMBL/GenBank/DDBJ whole genome shotgun (WGS) entry which is preliminary data.</text>
</comment>
<dbReference type="Proteomes" id="UP001169740">
    <property type="component" value="Unassembled WGS sequence"/>
</dbReference>
<gene>
    <name evidence="1" type="ORF">QSH54_020995</name>
</gene>
<protein>
    <submittedName>
        <fullName evidence="1">NYN domain-containing protein</fullName>
    </submittedName>
</protein>